<protein>
    <submittedName>
        <fullName evidence="3">Dockerin</fullName>
    </submittedName>
</protein>
<gene>
    <name evidence="3" type="ORF">B9R14_01270</name>
</gene>
<keyword evidence="1" id="KW-0732">Signal</keyword>
<dbReference type="CDD" id="cd05379">
    <property type="entry name" value="CAP_bacterial"/>
    <property type="match status" value="1"/>
</dbReference>
<dbReference type="SUPFAM" id="SSF63446">
    <property type="entry name" value="Type I dockerin domain"/>
    <property type="match status" value="1"/>
</dbReference>
<evidence type="ECO:0000313" key="4">
    <source>
        <dbReference type="Proteomes" id="UP000239720"/>
    </source>
</evidence>
<feature type="domain" description="Dockerin" evidence="2">
    <location>
        <begin position="343"/>
        <end position="409"/>
    </location>
</feature>
<sequence>MKVKLKGTFLLLILIAALLFNTVCSSAAESVLQDRTIDDIVKRYQNNPFRINVSVSDIYEIEPKAEPPYVAGKLKSDYLKEALNCVNFMRYLVGLPNDLVLDDNYNNYAQHGTVLLARLRGIAHYPQKPGDMPDEFYNLAYKGTSSSSIAYGFSSLMDSIMAFMKDNNSELNLSTVGHRRWLLNPGMEKTGFGQCGRYYCTYILDSVMGASVKFDFIAWPARNYMPVEYFNDASVPWSVNLGSDYFSPSLNEVEVTLKRRSDNKVWIFNKDNIEEYGLFNVNNDYYGMTKCIIFRPKGIGSYNKNDVFDVNIKGIRLSTDGPTEINYTVRFFSLKDAIAERERNFTYGDLNGDGRVNSTDLAVMKRYLLKQVQISDIRPADLNGDGKANSTDYQLLKRYILKTIDIFPVEK</sequence>
<dbReference type="EMBL" id="NEMB01000003">
    <property type="protein sequence ID" value="PQQ65530.1"/>
    <property type="molecule type" value="Genomic_DNA"/>
</dbReference>
<dbReference type="Proteomes" id="UP000239720">
    <property type="component" value="Unassembled WGS sequence"/>
</dbReference>
<comment type="caution">
    <text evidence="3">The sequence shown here is derived from an EMBL/GenBank/DDBJ whole genome shotgun (WGS) entry which is preliminary data.</text>
</comment>
<dbReference type="PROSITE" id="PS51766">
    <property type="entry name" value="DOCKERIN"/>
    <property type="match status" value="1"/>
</dbReference>
<dbReference type="InterPro" id="IPR002105">
    <property type="entry name" value="Dockerin_1_rpt"/>
</dbReference>
<evidence type="ECO:0000256" key="1">
    <source>
        <dbReference type="SAM" id="SignalP"/>
    </source>
</evidence>
<dbReference type="GO" id="GO:0004553">
    <property type="term" value="F:hydrolase activity, hydrolyzing O-glycosyl compounds"/>
    <property type="evidence" value="ECO:0007669"/>
    <property type="project" value="InterPro"/>
</dbReference>
<evidence type="ECO:0000259" key="2">
    <source>
        <dbReference type="PROSITE" id="PS51766"/>
    </source>
</evidence>
<dbReference type="OrthoDB" id="1766522at2"/>
<evidence type="ECO:0000313" key="3">
    <source>
        <dbReference type="EMBL" id="PQQ65530.1"/>
    </source>
</evidence>
<dbReference type="InterPro" id="IPR036439">
    <property type="entry name" value="Dockerin_dom_sf"/>
</dbReference>
<dbReference type="GO" id="GO:0000272">
    <property type="term" value="P:polysaccharide catabolic process"/>
    <property type="evidence" value="ECO:0007669"/>
    <property type="project" value="InterPro"/>
</dbReference>
<reference evidence="3 4" key="1">
    <citation type="journal article" date="2018" name="Syst. Appl. Microbiol.">
        <title>Characterization and high-quality draft genome sequence of Herbivorax saccincola A7, an anaerobic, alkaliphilic, thermophilic, cellulolytic, and xylanolytic bacterium.</title>
        <authorList>
            <person name="Aikawa S."/>
            <person name="Baramee S."/>
            <person name="Sermsathanaswadi J."/>
            <person name="Thianheng P."/>
            <person name="Tachaapaikoon C."/>
            <person name="Shikata A."/>
            <person name="Waeonukul R."/>
            <person name="Pason P."/>
            <person name="Ratanakhanokchai K."/>
            <person name="Kosugi A."/>
        </authorList>
    </citation>
    <scope>NUCLEOTIDE SEQUENCE [LARGE SCALE GENOMIC DNA]</scope>
    <source>
        <strain evidence="3 4">A7</strain>
    </source>
</reference>
<dbReference type="Pfam" id="PF00404">
    <property type="entry name" value="Dockerin_1"/>
    <property type="match status" value="1"/>
</dbReference>
<dbReference type="CDD" id="cd14256">
    <property type="entry name" value="Dockerin_I"/>
    <property type="match status" value="1"/>
</dbReference>
<feature type="signal peptide" evidence="1">
    <location>
        <begin position="1"/>
        <end position="27"/>
    </location>
</feature>
<dbReference type="Gene3D" id="1.10.1330.10">
    <property type="entry name" value="Dockerin domain"/>
    <property type="match status" value="1"/>
</dbReference>
<dbReference type="Gene3D" id="3.40.33.10">
    <property type="entry name" value="CAP"/>
    <property type="match status" value="1"/>
</dbReference>
<accession>A0A2S8R6V1</accession>
<dbReference type="AlphaFoldDB" id="A0A2S8R6V1"/>
<dbReference type="InterPro" id="IPR016134">
    <property type="entry name" value="Dockerin_dom"/>
</dbReference>
<feature type="chain" id="PRO_5015673775" evidence="1">
    <location>
        <begin position="28"/>
        <end position="411"/>
    </location>
</feature>
<dbReference type="InterPro" id="IPR035940">
    <property type="entry name" value="CAP_sf"/>
</dbReference>
<name>A0A2S8R6V1_9FIRM</name>
<organism evidence="3 4">
    <name type="scientific">Acetivibrio saccincola</name>
    <dbReference type="NCBI Taxonomy" id="1677857"/>
    <lineage>
        <taxon>Bacteria</taxon>
        <taxon>Bacillati</taxon>
        <taxon>Bacillota</taxon>
        <taxon>Clostridia</taxon>
        <taxon>Eubacteriales</taxon>
        <taxon>Oscillospiraceae</taxon>
        <taxon>Acetivibrio</taxon>
    </lineage>
</organism>
<dbReference type="InterPro" id="IPR018247">
    <property type="entry name" value="EF_Hand_1_Ca_BS"/>
</dbReference>
<dbReference type="PROSITE" id="PS00018">
    <property type="entry name" value="EF_HAND_1"/>
    <property type="match status" value="1"/>
</dbReference>
<proteinExistence type="predicted"/>